<dbReference type="InParanoid" id="A2DCS3"/>
<reference evidence="1" key="2">
    <citation type="journal article" date="2007" name="Science">
        <title>Draft genome sequence of the sexually transmitted pathogen Trichomonas vaginalis.</title>
        <authorList>
            <person name="Carlton J.M."/>
            <person name="Hirt R.P."/>
            <person name="Silva J.C."/>
            <person name="Delcher A.L."/>
            <person name="Schatz M."/>
            <person name="Zhao Q."/>
            <person name="Wortman J.R."/>
            <person name="Bidwell S.L."/>
            <person name="Alsmark U.C.M."/>
            <person name="Besteiro S."/>
            <person name="Sicheritz-Ponten T."/>
            <person name="Noel C.J."/>
            <person name="Dacks J.B."/>
            <person name="Foster P.G."/>
            <person name="Simillion C."/>
            <person name="Van de Peer Y."/>
            <person name="Miranda-Saavedra D."/>
            <person name="Barton G.J."/>
            <person name="Westrop G.D."/>
            <person name="Mueller S."/>
            <person name="Dessi D."/>
            <person name="Fiori P.L."/>
            <person name="Ren Q."/>
            <person name="Paulsen I."/>
            <person name="Zhang H."/>
            <person name="Bastida-Corcuera F.D."/>
            <person name="Simoes-Barbosa A."/>
            <person name="Brown M.T."/>
            <person name="Hayes R.D."/>
            <person name="Mukherjee M."/>
            <person name="Okumura C.Y."/>
            <person name="Schneider R."/>
            <person name="Smith A.J."/>
            <person name="Vanacova S."/>
            <person name="Villalvazo M."/>
            <person name="Haas B.J."/>
            <person name="Pertea M."/>
            <person name="Feldblyum T.V."/>
            <person name="Utterback T.R."/>
            <person name="Shu C.L."/>
            <person name="Osoegawa K."/>
            <person name="de Jong P.J."/>
            <person name="Hrdy I."/>
            <person name="Horvathova L."/>
            <person name="Zubacova Z."/>
            <person name="Dolezal P."/>
            <person name="Malik S.B."/>
            <person name="Logsdon J.M. Jr."/>
            <person name="Henze K."/>
            <person name="Gupta A."/>
            <person name="Wang C.C."/>
            <person name="Dunne R.L."/>
            <person name="Upcroft J.A."/>
            <person name="Upcroft P."/>
            <person name="White O."/>
            <person name="Salzberg S.L."/>
            <person name="Tang P."/>
            <person name="Chiu C.-H."/>
            <person name="Lee Y.-S."/>
            <person name="Embley T.M."/>
            <person name="Coombs G.H."/>
            <person name="Mottram J.C."/>
            <person name="Tachezy J."/>
            <person name="Fraser-Liggett C.M."/>
            <person name="Johnson P.J."/>
        </authorList>
    </citation>
    <scope>NUCLEOTIDE SEQUENCE [LARGE SCALE GENOMIC DNA]</scope>
    <source>
        <strain evidence="1">G3</strain>
    </source>
</reference>
<dbReference type="RefSeq" id="XP_001582683.1">
    <property type="nucleotide sequence ID" value="XM_001582633.1"/>
</dbReference>
<protein>
    <submittedName>
        <fullName evidence="1">Uncharacterized protein</fullName>
    </submittedName>
</protein>
<dbReference type="AlphaFoldDB" id="A2DCS3"/>
<dbReference type="VEuPathDB" id="TrichDB:TVAGG3_0607050"/>
<dbReference type="VEuPathDB" id="TrichDB:TVAG_237230"/>
<organism evidence="1 2">
    <name type="scientific">Trichomonas vaginalis (strain ATCC PRA-98 / G3)</name>
    <dbReference type="NCBI Taxonomy" id="412133"/>
    <lineage>
        <taxon>Eukaryota</taxon>
        <taxon>Metamonada</taxon>
        <taxon>Parabasalia</taxon>
        <taxon>Trichomonadida</taxon>
        <taxon>Trichomonadidae</taxon>
        <taxon>Trichomonas</taxon>
    </lineage>
</organism>
<accession>A2DCS3</accession>
<sequence length="72" mass="8430">MTSLSESLVNMSQRENLKQKFVDDEIRSEKRKQMFALLTAIREAKPDCLSDETDETRNRLERLENLIESLAD</sequence>
<dbReference type="KEGG" id="tva:5467249"/>
<name>A2DCS3_TRIV3</name>
<dbReference type="Proteomes" id="UP000001542">
    <property type="component" value="Unassembled WGS sequence"/>
</dbReference>
<dbReference type="SMR" id="A2DCS3"/>
<keyword evidence="2" id="KW-1185">Reference proteome</keyword>
<evidence type="ECO:0000313" key="1">
    <source>
        <dbReference type="EMBL" id="EAY21697.1"/>
    </source>
</evidence>
<gene>
    <name evidence="1" type="ORF">TVAG_237230</name>
</gene>
<reference evidence="1" key="1">
    <citation type="submission" date="2006-10" db="EMBL/GenBank/DDBJ databases">
        <authorList>
            <person name="Amadeo P."/>
            <person name="Zhao Q."/>
            <person name="Wortman J."/>
            <person name="Fraser-Liggett C."/>
            <person name="Carlton J."/>
        </authorList>
    </citation>
    <scope>NUCLEOTIDE SEQUENCE</scope>
    <source>
        <strain evidence="1">G3</strain>
    </source>
</reference>
<proteinExistence type="predicted"/>
<dbReference type="EMBL" id="DS113188">
    <property type="protein sequence ID" value="EAY21697.1"/>
    <property type="molecule type" value="Genomic_DNA"/>
</dbReference>
<evidence type="ECO:0000313" key="2">
    <source>
        <dbReference type="Proteomes" id="UP000001542"/>
    </source>
</evidence>